<accession>A0A2W2IQM3</accession>
<keyword evidence="1" id="KW-0812">Transmembrane</keyword>
<name>A0A2W2IQM3_9ACTN</name>
<keyword evidence="3" id="KW-1185">Reference proteome</keyword>
<evidence type="ECO:0000313" key="3">
    <source>
        <dbReference type="Proteomes" id="UP000248544"/>
    </source>
</evidence>
<protein>
    <submittedName>
        <fullName evidence="2">Uncharacterized protein</fullName>
    </submittedName>
</protein>
<dbReference type="EMBL" id="POUA01000037">
    <property type="protein sequence ID" value="PZG52074.1"/>
    <property type="molecule type" value="Genomic_DNA"/>
</dbReference>
<proteinExistence type="predicted"/>
<feature type="transmembrane region" description="Helical" evidence="1">
    <location>
        <begin position="26"/>
        <end position="49"/>
    </location>
</feature>
<evidence type="ECO:0000313" key="2">
    <source>
        <dbReference type="EMBL" id="PZG52074.1"/>
    </source>
</evidence>
<feature type="transmembrane region" description="Helical" evidence="1">
    <location>
        <begin position="55"/>
        <end position="75"/>
    </location>
</feature>
<feature type="transmembrane region" description="Helical" evidence="1">
    <location>
        <begin position="114"/>
        <end position="133"/>
    </location>
</feature>
<sequence>MEPDDARTALLEVERRGREVRAGSRWPITLLTVWGVVTVVVEPAFALLSERPWSLVFPMAVMLGFVAWVGVFAARQRVVARGFARRYLTVVAVWAVLHTGYIALITGMGVRDPAIVVAAGLVVALPLFAGAYAEGRRL</sequence>
<feature type="transmembrane region" description="Helical" evidence="1">
    <location>
        <begin position="87"/>
        <end position="108"/>
    </location>
</feature>
<keyword evidence="1" id="KW-1133">Transmembrane helix</keyword>
<keyword evidence="1" id="KW-0472">Membrane</keyword>
<dbReference type="Proteomes" id="UP000248544">
    <property type="component" value="Unassembled WGS sequence"/>
</dbReference>
<dbReference type="AlphaFoldDB" id="A0A2W2IQM3"/>
<gene>
    <name evidence="2" type="ORF">C1I98_07555</name>
</gene>
<evidence type="ECO:0000256" key="1">
    <source>
        <dbReference type="SAM" id="Phobius"/>
    </source>
</evidence>
<organism evidence="2 3">
    <name type="scientific">Spongiactinospora gelatinilytica</name>
    <dbReference type="NCBI Taxonomy" id="2666298"/>
    <lineage>
        <taxon>Bacteria</taxon>
        <taxon>Bacillati</taxon>
        <taxon>Actinomycetota</taxon>
        <taxon>Actinomycetes</taxon>
        <taxon>Streptosporangiales</taxon>
        <taxon>Streptosporangiaceae</taxon>
        <taxon>Spongiactinospora</taxon>
    </lineage>
</organism>
<dbReference type="RefSeq" id="WP_111166361.1">
    <property type="nucleotide sequence ID" value="NZ_POUA01000037.1"/>
</dbReference>
<reference evidence="2 3" key="1">
    <citation type="submission" date="2018-01" db="EMBL/GenBank/DDBJ databases">
        <title>Draft genome sequence of Sphaerisporangium sp. 7K107.</title>
        <authorList>
            <person name="Sahin N."/>
            <person name="Saygin H."/>
            <person name="Ay H."/>
        </authorList>
    </citation>
    <scope>NUCLEOTIDE SEQUENCE [LARGE SCALE GENOMIC DNA]</scope>
    <source>
        <strain evidence="2 3">7K107</strain>
    </source>
</reference>
<comment type="caution">
    <text evidence="2">The sequence shown here is derived from an EMBL/GenBank/DDBJ whole genome shotgun (WGS) entry which is preliminary data.</text>
</comment>